<comment type="caution">
    <text evidence="2">The sequence shown here is derived from an EMBL/GenBank/DDBJ whole genome shotgun (WGS) entry which is preliminary data.</text>
</comment>
<dbReference type="EMBL" id="FXTX01000007">
    <property type="protein sequence ID" value="SMP09840.1"/>
    <property type="molecule type" value="Genomic_DNA"/>
</dbReference>
<reference evidence="2" key="1">
    <citation type="submission" date="2017-05" db="EMBL/GenBank/DDBJ databases">
        <authorList>
            <person name="Varghese N."/>
            <person name="Submissions S."/>
        </authorList>
    </citation>
    <scope>NUCLEOTIDE SEQUENCE</scope>
    <source>
        <strain evidence="2">DSM 18763</strain>
    </source>
</reference>
<name>A0AA45WL18_9AQUI</name>
<accession>A0AA45WL18</accession>
<feature type="domain" description="PatA-like N-terminal" evidence="1">
    <location>
        <begin position="7"/>
        <end position="129"/>
    </location>
</feature>
<protein>
    <recommendedName>
        <fullName evidence="1">PatA-like N-terminal domain-containing protein</fullName>
    </recommendedName>
</protein>
<dbReference type="Proteomes" id="UP001157947">
    <property type="component" value="Unassembled WGS sequence"/>
</dbReference>
<evidence type="ECO:0000313" key="3">
    <source>
        <dbReference type="Proteomes" id="UP001157947"/>
    </source>
</evidence>
<organism evidence="2 3">
    <name type="scientific">Venenivibrio stagnispumantis</name>
    <dbReference type="NCBI Taxonomy" id="407998"/>
    <lineage>
        <taxon>Bacteria</taxon>
        <taxon>Pseudomonadati</taxon>
        <taxon>Aquificota</taxon>
        <taxon>Aquificia</taxon>
        <taxon>Aquificales</taxon>
        <taxon>Hydrogenothermaceae</taxon>
        <taxon>Venenivibrio</taxon>
    </lineage>
</organism>
<dbReference type="Pfam" id="PF14332">
    <property type="entry name" value="DUF4388"/>
    <property type="match status" value="1"/>
</dbReference>
<dbReference type="InterPro" id="IPR025497">
    <property type="entry name" value="PatA-like_N"/>
</dbReference>
<gene>
    <name evidence="2" type="ORF">SAMN06264868_10728</name>
</gene>
<dbReference type="AlphaFoldDB" id="A0AA45WL18"/>
<evidence type="ECO:0000313" key="2">
    <source>
        <dbReference type="EMBL" id="SMP09840.1"/>
    </source>
</evidence>
<keyword evidence="3" id="KW-1185">Reference proteome</keyword>
<dbReference type="RefSeq" id="WP_265134673.1">
    <property type="nucleotide sequence ID" value="NZ_FXTX01000007.1"/>
</dbReference>
<evidence type="ECO:0000259" key="1">
    <source>
        <dbReference type="Pfam" id="PF14332"/>
    </source>
</evidence>
<dbReference type="PANTHER" id="PTHR36304">
    <property type="entry name" value="DOMAIN GTPASE-ACTIVATING PROTEIN, PUTATIVE-RELATED-RELATED"/>
    <property type="match status" value="1"/>
</dbReference>
<dbReference type="PANTHER" id="PTHR36304:SF4">
    <property type="entry name" value="DUF4388 DOMAIN-CONTAINING PROTEIN"/>
    <property type="match status" value="1"/>
</dbReference>
<sequence length="257" mass="30438">MSYKLELNPLNLMDMLSFIKKSNKNGILAIEKTGTGNYALYFKEGNLIYVRRVDKIFGIYLEIDFNQVLLKENLTKEELYTLSLFRLQEILNLKKGFLSFSSGFIKYDDYPYKYISIEKIIMYLSRKLTKEDLTVIDDEMIFYKPIGYENLVKIAYLTINEEYILNFVDGKRTVKDIINISKKQPYIVKRALYGMYSAGIIKIFVSEKEKNLYIKNLITNTRENPNLFENFIKILSNLEKYQKKKDLKEVIEKLKKM</sequence>
<proteinExistence type="predicted"/>